<gene>
    <name evidence="2" type="ORF">H9741_07335</name>
</gene>
<dbReference type="SUPFAM" id="SSF51695">
    <property type="entry name" value="PLC-like phosphodiesterases"/>
    <property type="match status" value="1"/>
</dbReference>
<name>A0A9D1V9J7_9FIRM</name>
<feature type="domain" description="GP-PDE" evidence="1">
    <location>
        <begin position="8"/>
        <end position="245"/>
    </location>
</feature>
<reference evidence="2" key="1">
    <citation type="journal article" date="2021" name="PeerJ">
        <title>Extensive microbial diversity within the chicken gut microbiome revealed by metagenomics and culture.</title>
        <authorList>
            <person name="Gilroy R."/>
            <person name="Ravi A."/>
            <person name="Getino M."/>
            <person name="Pursley I."/>
            <person name="Horton D.L."/>
            <person name="Alikhan N.F."/>
            <person name="Baker D."/>
            <person name="Gharbi K."/>
            <person name="Hall N."/>
            <person name="Watson M."/>
            <person name="Adriaenssens E.M."/>
            <person name="Foster-Nyarko E."/>
            <person name="Jarju S."/>
            <person name="Secka A."/>
            <person name="Antonio M."/>
            <person name="Oren A."/>
            <person name="Chaudhuri R.R."/>
            <person name="La Ragione R."/>
            <person name="Hildebrand F."/>
            <person name="Pallen M.J."/>
        </authorList>
    </citation>
    <scope>NUCLEOTIDE SEQUENCE</scope>
    <source>
        <strain evidence="2">811</strain>
    </source>
</reference>
<dbReference type="InterPro" id="IPR017946">
    <property type="entry name" value="PLC-like_Pdiesterase_TIM-brl"/>
</dbReference>
<dbReference type="PANTHER" id="PTHR46211">
    <property type="entry name" value="GLYCEROPHOSPHORYL DIESTER PHOSPHODIESTERASE"/>
    <property type="match status" value="1"/>
</dbReference>
<comment type="caution">
    <text evidence="2">The sequence shown here is derived from an EMBL/GenBank/DDBJ whole genome shotgun (WGS) entry which is preliminary data.</text>
</comment>
<protein>
    <recommendedName>
        <fullName evidence="1">GP-PDE domain-containing protein</fullName>
    </recommendedName>
</protein>
<dbReference type="EMBL" id="DXFX01000094">
    <property type="protein sequence ID" value="HIX08264.1"/>
    <property type="molecule type" value="Genomic_DNA"/>
</dbReference>
<dbReference type="GO" id="GO:0006629">
    <property type="term" value="P:lipid metabolic process"/>
    <property type="evidence" value="ECO:0007669"/>
    <property type="project" value="InterPro"/>
</dbReference>
<accession>A0A9D1V9J7</accession>
<proteinExistence type="predicted"/>
<dbReference type="InterPro" id="IPR030395">
    <property type="entry name" value="GP_PDE_dom"/>
</dbReference>
<evidence type="ECO:0000313" key="2">
    <source>
        <dbReference type="EMBL" id="HIX08264.1"/>
    </source>
</evidence>
<organism evidence="2 3">
    <name type="scientific">Candidatus Borkfalkia faecipullorum</name>
    <dbReference type="NCBI Taxonomy" id="2838510"/>
    <lineage>
        <taxon>Bacteria</taxon>
        <taxon>Bacillati</taxon>
        <taxon>Bacillota</taxon>
        <taxon>Clostridia</taxon>
        <taxon>Christensenellales</taxon>
        <taxon>Christensenellaceae</taxon>
        <taxon>Candidatus Borkfalkia</taxon>
    </lineage>
</organism>
<evidence type="ECO:0000259" key="1">
    <source>
        <dbReference type="PROSITE" id="PS51704"/>
    </source>
</evidence>
<dbReference type="Proteomes" id="UP000824204">
    <property type="component" value="Unassembled WGS sequence"/>
</dbReference>
<reference evidence="2" key="2">
    <citation type="submission" date="2021-04" db="EMBL/GenBank/DDBJ databases">
        <authorList>
            <person name="Gilroy R."/>
        </authorList>
    </citation>
    <scope>NUCLEOTIDE SEQUENCE</scope>
    <source>
        <strain evidence="2">811</strain>
    </source>
</reference>
<dbReference type="Pfam" id="PF03009">
    <property type="entry name" value="GDPD"/>
    <property type="match status" value="1"/>
</dbReference>
<dbReference type="AlphaFoldDB" id="A0A9D1V9J7"/>
<dbReference type="GO" id="GO:0008081">
    <property type="term" value="F:phosphoric diester hydrolase activity"/>
    <property type="evidence" value="ECO:0007669"/>
    <property type="project" value="InterPro"/>
</dbReference>
<dbReference type="PROSITE" id="PS51704">
    <property type="entry name" value="GP_PDE"/>
    <property type="match status" value="1"/>
</dbReference>
<dbReference type="PANTHER" id="PTHR46211:SF1">
    <property type="entry name" value="GLYCEROPHOSPHODIESTER PHOSPHODIESTERASE, CYTOPLASMIC"/>
    <property type="match status" value="1"/>
</dbReference>
<evidence type="ECO:0000313" key="3">
    <source>
        <dbReference type="Proteomes" id="UP000824204"/>
    </source>
</evidence>
<sequence length="245" mass="28291">MVPKWLLGNLVAHRGLHNAEYSENTLEAFKNAADHHYNIEMDVQLTKDGKPVVYHDLRLDRLTDHDCLVKELTLNEVRKVRYLQGGSIPTLEEALEVCEGRCGIMLEVKKDSYDAQEIDIEKVIYPILKSYRGDFIVKSFDPYTVKWFADNAPEFSRGLLCEYAQMSEYPPSDRALVRELLDPDKPLVDFFDYHVGKVGSEIWNEATKHLPAVVWTVRSQEQYEAVRSKVINVIFENFIPEVKKA</sequence>
<dbReference type="Gene3D" id="3.20.20.190">
    <property type="entry name" value="Phosphatidylinositol (PI) phosphodiesterase"/>
    <property type="match status" value="1"/>
</dbReference>